<reference evidence="2" key="1">
    <citation type="journal article" date="2017" name="Cell">
        <title>Insights into land plant evolution garnered from the Marchantia polymorpha genome.</title>
        <authorList>
            <person name="Bowman J.L."/>
            <person name="Kohchi T."/>
            <person name="Yamato K.T."/>
            <person name="Jenkins J."/>
            <person name="Shu S."/>
            <person name="Ishizaki K."/>
            <person name="Yamaoka S."/>
            <person name="Nishihama R."/>
            <person name="Nakamura Y."/>
            <person name="Berger F."/>
            <person name="Adam C."/>
            <person name="Aki S.S."/>
            <person name="Althoff F."/>
            <person name="Araki T."/>
            <person name="Arteaga-Vazquez M.A."/>
            <person name="Balasubrmanian S."/>
            <person name="Barry K."/>
            <person name="Bauer D."/>
            <person name="Boehm C.R."/>
            <person name="Briginshaw L."/>
            <person name="Caballero-Perez J."/>
            <person name="Catarino B."/>
            <person name="Chen F."/>
            <person name="Chiyoda S."/>
            <person name="Chovatia M."/>
            <person name="Davies K.M."/>
            <person name="Delmans M."/>
            <person name="Demura T."/>
            <person name="Dierschke T."/>
            <person name="Dolan L."/>
            <person name="Dorantes-Acosta A.E."/>
            <person name="Eklund D.M."/>
            <person name="Florent S.N."/>
            <person name="Flores-Sandoval E."/>
            <person name="Fujiyama A."/>
            <person name="Fukuzawa H."/>
            <person name="Galik B."/>
            <person name="Grimanelli D."/>
            <person name="Grimwood J."/>
            <person name="Grossniklaus U."/>
            <person name="Hamada T."/>
            <person name="Haseloff J."/>
            <person name="Hetherington A.J."/>
            <person name="Higo A."/>
            <person name="Hirakawa Y."/>
            <person name="Hundley H.N."/>
            <person name="Ikeda Y."/>
            <person name="Inoue K."/>
            <person name="Inoue S.I."/>
            <person name="Ishida S."/>
            <person name="Jia Q."/>
            <person name="Kakita M."/>
            <person name="Kanazawa T."/>
            <person name="Kawai Y."/>
            <person name="Kawashima T."/>
            <person name="Kennedy M."/>
            <person name="Kinose K."/>
            <person name="Kinoshita T."/>
            <person name="Kohara Y."/>
            <person name="Koide E."/>
            <person name="Komatsu K."/>
            <person name="Kopischke S."/>
            <person name="Kubo M."/>
            <person name="Kyozuka J."/>
            <person name="Lagercrantz U."/>
            <person name="Lin S.S."/>
            <person name="Lindquist E."/>
            <person name="Lipzen A.M."/>
            <person name="Lu C.W."/>
            <person name="De Luna E."/>
            <person name="Martienssen R.A."/>
            <person name="Minamino N."/>
            <person name="Mizutani M."/>
            <person name="Mizutani M."/>
            <person name="Mochizuki N."/>
            <person name="Monte I."/>
            <person name="Mosher R."/>
            <person name="Nagasaki H."/>
            <person name="Nakagami H."/>
            <person name="Naramoto S."/>
            <person name="Nishitani K."/>
            <person name="Ohtani M."/>
            <person name="Okamoto T."/>
            <person name="Okumura M."/>
            <person name="Phillips J."/>
            <person name="Pollak B."/>
            <person name="Reinders A."/>
            <person name="Rovekamp M."/>
            <person name="Sano R."/>
            <person name="Sawa S."/>
            <person name="Schmid M.W."/>
            <person name="Shirakawa M."/>
            <person name="Solano R."/>
            <person name="Spunde A."/>
            <person name="Suetsugu N."/>
            <person name="Sugano S."/>
            <person name="Sugiyama A."/>
            <person name="Sun R."/>
            <person name="Suzuki Y."/>
            <person name="Takenaka M."/>
            <person name="Takezawa D."/>
            <person name="Tomogane H."/>
            <person name="Tsuzuki M."/>
            <person name="Ueda T."/>
            <person name="Umeda M."/>
            <person name="Ward J.M."/>
            <person name="Watanabe Y."/>
            <person name="Yazaki K."/>
            <person name="Yokoyama R."/>
            <person name="Yoshitake Y."/>
            <person name="Yotsui I."/>
            <person name="Zachgo S."/>
            <person name="Schmutz J."/>
        </authorList>
    </citation>
    <scope>NUCLEOTIDE SEQUENCE [LARGE SCALE GENOMIC DNA]</scope>
    <source>
        <strain evidence="2">Tak-1</strain>
    </source>
</reference>
<sequence length="72" mass="7969">MMRLLPSLDCSLRRDDGGLYLLYTFFFFSRLTSTVECVLLPVAILASTDSFITALQATPSLSSMLCIMTVIP</sequence>
<organism evidence="1 2">
    <name type="scientific">Marchantia polymorpha</name>
    <name type="common">Common liverwort</name>
    <name type="synonym">Marchantia aquatica</name>
    <dbReference type="NCBI Taxonomy" id="3197"/>
    <lineage>
        <taxon>Eukaryota</taxon>
        <taxon>Viridiplantae</taxon>
        <taxon>Streptophyta</taxon>
        <taxon>Embryophyta</taxon>
        <taxon>Marchantiophyta</taxon>
        <taxon>Marchantiopsida</taxon>
        <taxon>Marchantiidae</taxon>
        <taxon>Marchantiales</taxon>
        <taxon>Marchantiaceae</taxon>
        <taxon>Marchantia</taxon>
    </lineage>
</organism>
<accession>A0A2R6XF62</accession>
<dbReference type="Gramene" id="Mp1g13790.1">
    <property type="protein sequence ID" value="Mp1g13790.1.cds1"/>
    <property type="gene ID" value="Mp1g13790"/>
</dbReference>
<gene>
    <name evidence="1" type="ORF">MARPO_0019s0149</name>
</gene>
<dbReference type="EMBL" id="KZ772691">
    <property type="protein sequence ID" value="PTQ44744.1"/>
    <property type="molecule type" value="Genomic_DNA"/>
</dbReference>
<keyword evidence="2" id="KW-1185">Reference proteome</keyword>
<proteinExistence type="predicted"/>
<protein>
    <submittedName>
        <fullName evidence="1">Uncharacterized protein</fullName>
    </submittedName>
</protein>
<dbReference type="Proteomes" id="UP000244005">
    <property type="component" value="Unassembled WGS sequence"/>
</dbReference>
<evidence type="ECO:0000313" key="2">
    <source>
        <dbReference type="Proteomes" id="UP000244005"/>
    </source>
</evidence>
<dbReference type="AlphaFoldDB" id="A0A2R6XF62"/>
<evidence type="ECO:0000313" key="1">
    <source>
        <dbReference type="EMBL" id="PTQ44744.1"/>
    </source>
</evidence>
<name>A0A2R6XF62_MARPO</name>
<dbReference type="OrthoDB" id="10578938at2759"/>